<keyword evidence="4" id="KW-1185">Reference proteome</keyword>
<comment type="similarity">
    <text evidence="1">Belongs to the enoyl-CoA hydratase/isomerase family.</text>
</comment>
<dbReference type="GO" id="GO:0005835">
    <property type="term" value="C:fatty acid synthase complex"/>
    <property type="evidence" value="ECO:0007669"/>
    <property type="project" value="InterPro"/>
</dbReference>
<organism evidence="3 4">
    <name type="scientific">Catellatospora bangladeshensis</name>
    <dbReference type="NCBI Taxonomy" id="310355"/>
    <lineage>
        <taxon>Bacteria</taxon>
        <taxon>Bacillati</taxon>
        <taxon>Actinomycetota</taxon>
        <taxon>Actinomycetes</taxon>
        <taxon>Micromonosporales</taxon>
        <taxon>Micromonosporaceae</taxon>
        <taxon>Catellatospora</taxon>
    </lineage>
</organism>
<protein>
    <submittedName>
        <fullName evidence="3">MaoC family dehydratase</fullName>
    </submittedName>
</protein>
<evidence type="ECO:0000313" key="4">
    <source>
        <dbReference type="Proteomes" id="UP000601223"/>
    </source>
</evidence>
<dbReference type="InterPro" id="IPR029069">
    <property type="entry name" value="HotDog_dom_sf"/>
</dbReference>
<dbReference type="Gene3D" id="3.10.129.10">
    <property type="entry name" value="Hotdog Thioesterase"/>
    <property type="match status" value="1"/>
</dbReference>
<reference evidence="3 4" key="1">
    <citation type="submission" date="2021-01" db="EMBL/GenBank/DDBJ databases">
        <title>Whole genome shotgun sequence of Catellatospora bangladeshensis NBRC 107357.</title>
        <authorList>
            <person name="Komaki H."/>
            <person name="Tamura T."/>
        </authorList>
    </citation>
    <scope>NUCLEOTIDE SEQUENCE [LARGE SCALE GENOMIC DNA]</scope>
    <source>
        <strain evidence="3 4">NBRC 107357</strain>
    </source>
</reference>
<dbReference type="GO" id="GO:0004312">
    <property type="term" value="F:fatty acid synthase activity"/>
    <property type="evidence" value="ECO:0007669"/>
    <property type="project" value="InterPro"/>
</dbReference>
<dbReference type="InterPro" id="IPR003965">
    <property type="entry name" value="Fatty_acid_synthase"/>
</dbReference>
<dbReference type="Pfam" id="PF01575">
    <property type="entry name" value="MaoC_dehydratas"/>
    <property type="match status" value="1"/>
</dbReference>
<dbReference type="PANTHER" id="PTHR43841">
    <property type="entry name" value="3-HYDROXYACYL-THIOESTER DEHYDRATASE HTDX-RELATED"/>
    <property type="match status" value="1"/>
</dbReference>
<dbReference type="CDD" id="cd03453">
    <property type="entry name" value="SAV4209_like"/>
    <property type="match status" value="1"/>
</dbReference>
<dbReference type="PANTHER" id="PTHR43841:SF3">
    <property type="entry name" value="(3R)-HYDROXYACYL-ACP DEHYDRATASE SUBUNIT HADB"/>
    <property type="match status" value="1"/>
</dbReference>
<proteinExistence type="inferred from homology"/>
<dbReference type="Proteomes" id="UP000601223">
    <property type="component" value="Unassembled WGS sequence"/>
</dbReference>
<dbReference type="SUPFAM" id="SSF54637">
    <property type="entry name" value="Thioesterase/thiol ester dehydrase-isomerase"/>
    <property type="match status" value="1"/>
</dbReference>
<sequence>MVSELAFEKGQQLPLQTFRVTRADLIRYAGASGDFNPIHWSERTAVGVGLPGVIAHGMYTMALAGRAATGWAGSADAVLDIQARFTRPVPVPDTDEGTEVEFTAVVKSVSEDGLVTFDLTAICAGEKVLAQARAMIKQI</sequence>
<evidence type="ECO:0000256" key="1">
    <source>
        <dbReference type="ARBA" id="ARBA00005254"/>
    </source>
</evidence>
<dbReference type="PRINTS" id="PR01483">
    <property type="entry name" value="FASYNTHASE"/>
</dbReference>
<gene>
    <name evidence="3" type="ORF">Cba03nite_07390</name>
</gene>
<feature type="domain" description="MaoC-like" evidence="2">
    <location>
        <begin position="16"/>
        <end position="99"/>
    </location>
</feature>
<name>A0A8J3NFH8_9ACTN</name>
<dbReference type="EMBL" id="BONF01000005">
    <property type="protein sequence ID" value="GIF79390.1"/>
    <property type="molecule type" value="Genomic_DNA"/>
</dbReference>
<accession>A0A8J3NFH8</accession>
<dbReference type="AlphaFoldDB" id="A0A8J3NFH8"/>
<comment type="caution">
    <text evidence="3">The sequence shown here is derived from an EMBL/GenBank/DDBJ whole genome shotgun (WGS) entry which is preliminary data.</text>
</comment>
<dbReference type="InterPro" id="IPR002539">
    <property type="entry name" value="MaoC-like_dom"/>
</dbReference>
<evidence type="ECO:0000259" key="2">
    <source>
        <dbReference type="Pfam" id="PF01575"/>
    </source>
</evidence>
<evidence type="ECO:0000313" key="3">
    <source>
        <dbReference type="EMBL" id="GIF79390.1"/>
    </source>
</evidence>
<dbReference type="GO" id="GO:0006633">
    <property type="term" value="P:fatty acid biosynthetic process"/>
    <property type="evidence" value="ECO:0007669"/>
    <property type="project" value="InterPro"/>
</dbReference>